<feature type="transmembrane region" description="Helical" evidence="1">
    <location>
        <begin position="27"/>
        <end position="50"/>
    </location>
</feature>
<feature type="transmembrane region" description="Helical" evidence="1">
    <location>
        <begin position="120"/>
        <end position="140"/>
    </location>
</feature>
<feature type="transmembrane region" description="Helical" evidence="1">
    <location>
        <begin position="94"/>
        <end position="114"/>
    </location>
</feature>
<keyword evidence="1" id="KW-1133">Transmembrane helix</keyword>
<evidence type="ECO:0008006" key="4">
    <source>
        <dbReference type="Google" id="ProtNLM"/>
    </source>
</evidence>
<evidence type="ECO:0000313" key="3">
    <source>
        <dbReference type="Proteomes" id="UP000305939"/>
    </source>
</evidence>
<gene>
    <name evidence="2" type="ORF">E7Z59_00595</name>
</gene>
<reference evidence="2 3" key="1">
    <citation type="submission" date="2019-04" db="EMBL/GenBank/DDBJ databases">
        <title>Draft genome sequence of Robertkochia marina CC-AMO-30D.</title>
        <authorList>
            <person name="Hameed A."/>
            <person name="Lin S.-Y."/>
            <person name="Shahina M."/>
            <person name="Lai W.-A."/>
            <person name="Young C.-C."/>
        </authorList>
    </citation>
    <scope>NUCLEOTIDE SEQUENCE [LARGE SCALE GENOMIC DNA]</scope>
    <source>
        <strain evidence="2 3">CC-AMO-30D</strain>
    </source>
</reference>
<dbReference type="Proteomes" id="UP000305939">
    <property type="component" value="Unassembled WGS sequence"/>
</dbReference>
<keyword evidence="3" id="KW-1185">Reference proteome</keyword>
<comment type="caution">
    <text evidence="2">The sequence shown here is derived from an EMBL/GenBank/DDBJ whole genome shotgun (WGS) entry which is preliminary data.</text>
</comment>
<name>A0A4S3M3K0_9FLAO</name>
<evidence type="ECO:0000256" key="1">
    <source>
        <dbReference type="SAM" id="Phobius"/>
    </source>
</evidence>
<evidence type="ECO:0000313" key="2">
    <source>
        <dbReference type="EMBL" id="THD68861.1"/>
    </source>
</evidence>
<proteinExistence type="predicted"/>
<protein>
    <recommendedName>
        <fullName evidence="4">MerC domain-containing protein</fullName>
    </recommendedName>
</protein>
<dbReference type="AlphaFoldDB" id="A0A4S3M3K0"/>
<keyword evidence="1" id="KW-0812">Transmembrane</keyword>
<dbReference type="RefSeq" id="WP_136334351.1">
    <property type="nucleotide sequence ID" value="NZ_QXMP01000018.1"/>
</dbReference>
<dbReference type="OrthoDB" id="1178206at2"/>
<keyword evidence="1" id="KW-0472">Membrane</keyword>
<dbReference type="EMBL" id="SSMC01000001">
    <property type="protein sequence ID" value="THD68861.1"/>
    <property type="molecule type" value="Genomic_DNA"/>
</dbReference>
<organism evidence="2 3">
    <name type="scientific">Robertkochia marina</name>
    <dbReference type="NCBI Taxonomy" id="1227945"/>
    <lineage>
        <taxon>Bacteria</taxon>
        <taxon>Pseudomonadati</taxon>
        <taxon>Bacteroidota</taxon>
        <taxon>Flavobacteriia</taxon>
        <taxon>Flavobacteriales</taxon>
        <taxon>Flavobacteriaceae</taxon>
        <taxon>Robertkochia</taxon>
    </lineage>
</organism>
<feature type="transmembrane region" description="Helical" evidence="1">
    <location>
        <begin position="70"/>
        <end position="87"/>
    </location>
</feature>
<accession>A0A4S3M3K0</accession>
<sequence>MKPEKTSCCNAEKAVAVKNAPTFKSGFMSFLSTALIIIIPKCPFCIAAYAGSILMFFDIEIMALQPIVDHGKPVLGLIIIALIAFNYNVKKSKVALGIALAAMTVLLLTTYGKVYIVPEWMIYLAFFFAAWYNGNFKYFYSFLRRGRQVSR</sequence>